<keyword evidence="5" id="KW-1185">Reference proteome</keyword>
<organism evidence="3">
    <name type="scientific">Cryptosporidium hominis</name>
    <dbReference type="NCBI Taxonomy" id="237895"/>
    <lineage>
        <taxon>Eukaryota</taxon>
        <taxon>Sar</taxon>
        <taxon>Alveolata</taxon>
        <taxon>Apicomplexa</taxon>
        <taxon>Conoidasida</taxon>
        <taxon>Coccidia</taxon>
        <taxon>Eucoccidiorida</taxon>
        <taxon>Eimeriorina</taxon>
        <taxon>Cryptosporidiidae</taxon>
        <taxon>Cryptosporidium</taxon>
    </lineage>
</organism>
<dbReference type="Proteomes" id="UP001429100">
    <property type="component" value="Unassembled WGS sequence"/>
</dbReference>
<accession>A0A0S4TCI9</accession>
<feature type="transmembrane region" description="Helical" evidence="2">
    <location>
        <begin position="231"/>
        <end position="250"/>
    </location>
</feature>
<dbReference type="AlphaFoldDB" id="A0A0S4TCI9"/>
<feature type="transmembrane region" description="Helical" evidence="2">
    <location>
        <begin position="122"/>
        <end position="138"/>
    </location>
</feature>
<dbReference type="EMBL" id="LN877949">
    <property type="protein sequence ID" value="CUV04946.1"/>
    <property type="molecule type" value="Genomic_DNA"/>
</dbReference>
<reference evidence="3" key="2">
    <citation type="submission" date="2015-08" db="EMBL/GenBank/DDBJ databases">
        <authorList>
            <person name="Babu N.S."/>
            <person name="Beckwith C.J."/>
            <person name="Beseler K.G."/>
            <person name="Brison A."/>
            <person name="Carone J.V."/>
            <person name="Caskin T.P."/>
            <person name="Diamond M."/>
            <person name="Durham M.E."/>
            <person name="Foxe J.M."/>
            <person name="Go M."/>
            <person name="Henderson B.A."/>
            <person name="Jones I.B."/>
            <person name="McGettigan J.A."/>
            <person name="Micheletti S.J."/>
            <person name="Nasrallah M.E."/>
            <person name="Ortiz D."/>
            <person name="Piller C.R."/>
            <person name="Privatt S.R."/>
            <person name="Schneider S.L."/>
            <person name="Sharp S."/>
            <person name="Smith T.C."/>
            <person name="Stanton J.D."/>
            <person name="Ullery H.E."/>
            <person name="Wilson R.J."/>
            <person name="Serrano M.G."/>
            <person name="Buck G."/>
            <person name="Lee V."/>
            <person name="Wang Y."/>
            <person name="Carvalho R."/>
            <person name="Voegtly L."/>
            <person name="Shi R."/>
            <person name="Duckworth R."/>
            <person name="Johnson A."/>
            <person name="Loviza R."/>
            <person name="Walstead R."/>
            <person name="Shah Z."/>
            <person name="Kiflezghi M."/>
            <person name="Wade K."/>
            <person name="Ball S.L."/>
            <person name="Bradley K.W."/>
            <person name="Asai D.J."/>
            <person name="Bowman C.A."/>
            <person name="Russell D.A."/>
            <person name="Pope W.H."/>
            <person name="Jacobs-Sera D."/>
            <person name="Hendrix R.W."/>
            <person name="Hatfull G.F."/>
        </authorList>
    </citation>
    <scope>NUCLEOTIDE SEQUENCE [LARGE SCALE GENOMIC DNA]</scope>
</reference>
<dbReference type="EMBL" id="JTAI01000028">
    <property type="protein sequence ID" value="PPS92770.1"/>
    <property type="molecule type" value="Genomic_DNA"/>
</dbReference>
<reference evidence="4 5" key="3">
    <citation type="submission" date="2017-10" db="EMBL/GenBank/DDBJ databases">
        <title>Consistent, comparative and evidence-based genome annotation and re-annotation for the closely-related species, Cryptosporidium parvum, C. hominis and C. tyzzeri.</title>
        <authorList>
            <person name="Baptista R.P."/>
            <person name="Li Y."/>
            <person name="Sateriale A."/>
            <person name="Striepen B."/>
            <person name="Kissinger J.C."/>
        </authorList>
    </citation>
    <scope>NUCLEOTIDE SEQUENCE [LARGE SCALE GENOMIC DNA]</scope>
    <source>
        <strain evidence="4">30976</strain>
    </source>
</reference>
<dbReference type="VEuPathDB" id="CryptoDB:ChTU502y2012_389g0135"/>
<evidence type="ECO:0000256" key="1">
    <source>
        <dbReference type="SAM" id="MobiDB-lite"/>
    </source>
</evidence>
<dbReference type="VEuPathDB" id="CryptoDB:Chro.30132"/>
<dbReference type="VEuPathDB" id="CryptoDB:GY17_00002625"/>
<dbReference type="VEuPathDB" id="CryptoDB:CHUDEA3_1010"/>
<evidence type="ECO:0000313" key="3">
    <source>
        <dbReference type="EMBL" id="CUV04946.1"/>
    </source>
</evidence>
<proteinExistence type="predicted"/>
<protein>
    <submittedName>
        <fullName evidence="3">Uncharacterized protein</fullName>
    </submittedName>
</protein>
<keyword evidence="2" id="KW-0472">Membrane</keyword>
<keyword evidence="2" id="KW-0812">Transmembrane</keyword>
<evidence type="ECO:0000256" key="2">
    <source>
        <dbReference type="SAM" id="Phobius"/>
    </source>
</evidence>
<feature type="transmembrane region" description="Helical" evidence="2">
    <location>
        <begin position="158"/>
        <end position="184"/>
    </location>
</feature>
<keyword evidence="2" id="KW-1133">Transmembrane helix</keyword>
<dbReference type="Proteomes" id="UP000199752">
    <property type="component" value="Chromosome 3"/>
</dbReference>
<evidence type="ECO:0000313" key="4">
    <source>
        <dbReference type="EMBL" id="PPS92770.1"/>
    </source>
</evidence>
<gene>
    <name evidence="3" type="ORF">CHUDEA3_1010</name>
    <name evidence="4" type="ORF">GY17_00002625</name>
</gene>
<sequence length="251" mass="29576">MNDEVEKLRRQAEIRKRKLLERSSDRLKLIYPNYEESENNESLESITDVRYGESSKSKPISECKSSISETNSRKISTNGTFSDFSQEEIGDQRKKQDSRSGLKLVSYIEYWNQKEFEKFRKVGSCILGIFLFMIHNFVPDSCLYQFFSAKIRINSISGIVSFIVYQFLVSQVYLYSYFSIFLNYSGSNDSENKKWYKSIFGCNNTQKVDYLVIMNNIIQFAIATKNFISEWFLLVTFYSFFSFIHIYFLAN</sequence>
<name>A0A0S4TCI9_CRYHO</name>
<reference evidence="4 5" key="1">
    <citation type="submission" date="2014-11" db="EMBL/GenBank/DDBJ databases">
        <title>Comparative genomic analysis of Cryptosporidium hominis reveals occurrence of genetic recombination in virulent subtypes.</title>
        <authorList>
            <person name="Guo Y."/>
            <person name="Tang K."/>
            <person name="Frace M."/>
            <person name="Li N."/>
            <person name="Roellig D.M."/>
            <person name="Sammons S."/>
            <person name="Knipe K."/>
            <person name="Rowe L."/>
            <person name="Feng Y."/>
            <person name="Xiao L."/>
        </authorList>
    </citation>
    <scope>NUCLEOTIDE SEQUENCE [LARGE SCALE GENOMIC DNA]</scope>
    <source>
        <strain evidence="4">30976</strain>
    </source>
</reference>
<dbReference type="OrthoDB" id="341844at2759"/>
<feature type="compositionally biased region" description="Basic and acidic residues" evidence="1">
    <location>
        <begin position="50"/>
        <end position="61"/>
    </location>
</feature>
<feature type="region of interest" description="Disordered" evidence="1">
    <location>
        <begin position="36"/>
        <end position="71"/>
    </location>
</feature>
<evidence type="ECO:0000313" key="5">
    <source>
        <dbReference type="Proteomes" id="UP001429100"/>
    </source>
</evidence>